<protein>
    <submittedName>
        <fullName evidence="1">Reverse transcriptase domain-containing protein</fullName>
    </submittedName>
</protein>
<organism evidence="1 2">
    <name type="scientific">Caenorhabditis elegans</name>
    <dbReference type="NCBI Taxonomy" id="6239"/>
    <lineage>
        <taxon>Eukaryota</taxon>
        <taxon>Metazoa</taxon>
        <taxon>Ecdysozoa</taxon>
        <taxon>Nematoda</taxon>
        <taxon>Chromadorea</taxon>
        <taxon>Rhabditida</taxon>
        <taxon>Rhabditina</taxon>
        <taxon>Rhabditomorpha</taxon>
        <taxon>Rhabditoidea</taxon>
        <taxon>Rhabditidae</taxon>
        <taxon>Peloderinae</taxon>
        <taxon>Caenorhabditis</taxon>
    </lineage>
</organism>
<dbReference type="Proteomes" id="UP000001940">
    <property type="component" value="Chromosome II"/>
</dbReference>
<dbReference type="AlphaFoldDB" id="A0A0S4XRW6"/>
<evidence type="ECO:0000313" key="3">
    <source>
        <dbReference type="WormBase" id="W09B6.3c"/>
    </source>
</evidence>
<keyword evidence="4" id="KW-1267">Proteomics identification</keyword>
<dbReference type="AGR" id="WB:WBGene00021103"/>
<dbReference type="CTD" id="173497"/>
<dbReference type="GO" id="GO:0003964">
    <property type="term" value="F:RNA-directed DNA polymerase activity"/>
    <property type="evidence" value="ECO:0007669"/>
    <property type="project" value="UniProtKB-KW"/>
</dbReference>
<accession>A0A0S4XRW6</accession>
<sequence>MTNCLKFNSKSAQFKLRHLILDRCFSELPEREAKSIINSYFIDRLAEGIKIEKIDKNWRTFGEILPKTPKKYSESLKKSIQNVLEPFGLNKPEKAAETPKIVEYFPKNPKKRVEIVEKPTVDEIRELFGALMDAEGFALNQRVKPHFVLPDTRWKPTERRYIGIYDDVQWTFMSTFCPKIEENSENRPLAGGWWYRRTVPRDHPVEIVQKMETRRNIIKDCTESPFIE</sequence>
<dbReference type="WormBase" id="W09B6.3c">
    <property type="protein sequence ID" value="CE51224"/>
    <property type="gene ID" value="WBGene00021103"/>
    <property type="gene designation" value="eri-3"/>
</dbReference>
<dbReference type="EMBL" id="BX284602">
    <property type="protein sequence ID" value="CUV67092.1"/>
    <property type="molecule type" value="Genomic_DNA"/>
</dbReference>
<evidence type="ECO:0000313" key="1">
    <source>
        <dbReference type="EMBL" id="CUV67092.1"/>
    </source>
</evidence>
<dbReference type="RefSeq" id="NP_001305239.1">
    <property type="nucleotide sequence ID" value="NM_001318310.3"/>
</dbReference>
<keyword evidence="1" id="KW-0548">Nucleotidyltransferase</keyword>
<evidence type="ECO:0007829" key="4">
    <source>
        <dbReference type="PeptideAtlas" id="A0A0S4XRW6"/>
    </source>
</evidence>
<dbReference type="GeneID" id="173497"/>
<keyword evidence="1" id="KW-0808">Transferase</keyword>
<keyword evidence="2" id="KW-1185">Reference proteome</keyword>
<proteinExistence type="evidence at protein level"/>
<dbReference type="ExpressionAtlas" id="A0A0S4XRW6">
    <property type="expression patterns" value="baseline and differential"/>
</dbReference>
<dbReference type="OrthoDB" id="5797722at2759"/>
<dbReference type="Bgee" id="WBGene00021103">
    <property type="expression patterns" value="Expressed in germ line (C elegans) and 4 other cell types or tissues"/>
</dbReference>
<reference evidence="1 2" key="1">
    <citation type="journal article" date="1998" name="Science">
        <title>Genome sequence of the nematode C. elegans: a platform for investigating biology.</title>
        <authorList>
            <consortium name="The C. elegans sequencing consortium"/>
            <person name="Sulson J.E."/>
            <person name="Waterston R."/>
        </authorList>
    </citation>
    <scope>NUCLEOTIDE SEQUENCE [LARGE SCALE GENOMIC DNA]</scope>
    <source>
        <strain evidence="1 2">Bristol N2</strain>
    </source>
</reference>
<evidence type="ECO:0000313" key="2">
    <source>
        <dbReference type="Proteomes" id="UP000001940"/>
    </source>
</evidence>
<gene>
    <name evidence="1 3" type="primary">eri-3</name>
    <name evidence="1" type="ORF">CELE_W09B6.3</name>
    <name evidence="3" type="ORF">W09B6.3</name>
</gene>
<dbReference type="SMR" id="A0A0S4XRW6"/>
<name>A0A0S4XRW6_CAEEL</name>
<keyword evidence="1" id="KW-0695">RNA-directed DNA polymerase</keyword>